<dbReference type="Pfam" id="PF08668">
    <property type="entry name" value="HDOD"/>
    <property type="match status" value="1"/>
</dbReference>
<gene>
    <name evidence="2" type="ORF">HNQ55_003126</name>
</gene>
<accession>A0A7X0NJI2</accession>
<evidence type="ECO:0000259" key="1">
    <source>
        <dbReference type="PROSITE" id="PS51833"/>
    </source>
</evidence>
<name>A0A7X0NJI2_9GAMM</name>
<organism evidence="2 3">
    <name type="scientific">Thalassotalea piscium</name>
    <dbReference type="NCBI Taxonomy" id="1230533"/>
    <lineage>
        <taxon>Bacteria</taxon>
        <taxon>Pseudomonadati</taxon>
        <taxon>Pseudomonadota</taxon>
        <taxon>Gammaproteobacteria</taxon>
        <taxon>Alteromonadales</taxon>
        <taxon>Colwelliaceae</taxon>
        <taxon>Thalassotalea</taxon>
    </lineage>
</organism>
<dbReference type="EMBL" id="JACHHU010000032">
    <property type="protein sequence ID" value="MBB6544593.1"/>
    <property type="molecule type" value="Genomic_DNA"/>
</dbReference>
<dbReference type="AlphaFoldDB" id="A0A7X0NJI2"/>
<comment type="caution">
    <text evidence="2">The sequence shown here is derived from an EMBL/GenBank/DDBJ whole genome shotgun (WGS) entry which is preliminary data.</text>
</comment>
<dbReference type="PANTHER" id="PTHR33525">
    <property type="match status" value="1"/>
</dbReference>
<evidence type="ECO:0000313" key="2">
    <source>
        <dbReference type="EMBL" id="MBB6544593.1"/>
    </source>
</evidence>
<protein>
    <submittedName>
        <fullName evidence="2">HD-like signal output (HDOD) protein</fullName>
    </submittedName>
</protein>
<dbReference type="PROSITE" id="PS51833">
    <property type="entry name" value="HDOD"/>
    <property type="match status" value="1"/>
</dbReference>
<dbReference type="RefSeq" id="WP_184425844.1">
    <property type="nucleotide sequence ID" value="NZ_AP027362.1"/>
</dbReference>
<sequence>MTLTALDYAKKAEQLCALPDVYLRLKEILDDEHASLDDIANVIMLDPALTTSLLKLANSAFFNFPREIDSISRALMVLGIKEVNNLINAYGTTKAFAKVNANIIDMDRFWEVSVDCALMCKYFAIKHNVEGCDGIFLSGLLHNVGTLAMIQSEDKKVVYCENYDSEETPWQRQEDVFGFTFADVSAELLRLWQLPDHIIKPIKEYHQAYAQELSPASSLLYITSRLALINSHPGMYSKKNFLGKHLMYDLGITMDDINEAIDFCNAEGLAILSALKLKN</sequence>
<evidence type="ECO:0000313" key="3">
    <source>
        <dbReference type="Proteomes" id="UP000537141"/>
    </source>
</evidence>
<feature type="domain" description="HDOD" evidence="1">
    <location>
        <begin position="15"/>
        <end position="208"/>
    </location>
</feature>
<dbReference type="SUPFAM" id="SSF109604">
    <property type="entry name" value="HD-domain/PDEase-like"/>
    <property type="match status" value="1"/>
</dbReference>
<reference evidence="2 3" key="1">
    <citation type="submission" date="2020-08" db="EMBL/GenBank/DDBJ databases">
        <title>Genomic Encyclopedia of Type Strains, Phase IV (KMG-IV): sequencing the most valuable type-strain genomes for metagenomic binning, comparative biology and taxonomic classification.</title>
        <authorList>
            <person name="Goeker M."/>
        </authorList>
    </citation>
    <scope>NUCLEOTIDE SEQUENCE [LARGE SCALE GENOMIC DNA]</scope>
    <source>
        <strain evidence="2 3">DSM 26287</strain>
    </source>
</reference>
<dbReference type="InterPro" id="IPR052340">
    <property type="entry name" value="RNase_Y/CdgJ"/>
</dbReference>
<dbReference type="PANTHER" id="PTHR33525:SF3">
    <property type="entry name" value="RIBONUCLEASE Y"/>
    <property type="match status" value="1"/>
</dbReference>
<dbReference type="Gene3D" id="1.10.3210.10">
    <property type="entry name" value="Hypothetical protein af1432"/>
    <property type="match status" value="1"/>
</dbReference>
<keyword evidence="3" id="KW-1185">Reference proteome</keyword>
<dbReference type="InterPro" id="IPR013976">
    <property type="entry name" value="HDOD"/>
</dbReference>
<dbReference type="Proteomes" id="UP000537141">
    <property type="component" value="Unassembled WGS sequence"/>
</dbReference>
<proteinExistence type="predicted"/>